<dbReference type="EMBL" id="SLVU01000008">
    <property type="protein sequence ID" value="TCN30227.1"/>
    <property type="molecule type" value="Genomic_DNA"/>
</dbReference>
<dbReference type="EMBL" id="CP013107">
    <property type="protein sequence ID" value="APG91009.1"/>
    <property type="molecule type" value="Genomic_DNA"/>
</dbReference>
<proteinExistence type="predicted"/>
<reference evidence="1 3" key="1">
    <citation type="submission" date="2015-10" db="EMBL/GenBank/DDBJ databases">
        <title>Genomic differences between typical nodule nitrogen-fixing rhizobial strains and those coming from bean seeds.</title>
        <authorList>
            <person name="Peralta H."/>
            <person name="Aguilar-Vera A."/>
            <person name="Diaz R."/>
            <person name="Mora Y."/>
            <person name="Martinez-Batallar G."/>
            <person name="Salazar E."/>
            <person name="Vargas-Lagunas C."/>
            <person name="Encarnacion S."/>
            <person name="Girard L."/>
            <person name="Mora J."/>
        </authorList>
    </citation>
    <scope>NUCLEOTIDE SEQUENCE [LARGE SCALE GENOMIC DNA]</scope>
    <source>
        <strain evidence="1 3">CFNEI 73</strain>
    </source>
</reference>
<evidence type="ECO:0000313" key="2">
    <source>
        <dbReference type="EMBL" id="TCN30227.1"/>
    </source>
</evidence>
<reference evidence="2 4" key="2">
    <citation type="submission" date="2019-03" db="EMBL/GenBank/DDBJ databases">
        <title>Genomic Encyclopedia of Type Strains, Phase IV (KMG-V): Genome sequencing to study the core and pangenomes of soil and plant-associated prokaryotes.</title>
        <authorList>
            <person name="Whitman W."/>
        </authorList>
    </citation>
    <scope>NUCLEOTIDE SEQUENCE [LARGE SCALE GENOMIC DNA]</scope>
    <source>
        <strain evidence="2 4">23C40</strain>
    </source>
</reference>
<accession>A0A1L3LLM8</accession>
<dbReference type="RefSeq" id="WP_064253604.1">
    <property type="nucleotide sequence ID" value="NZ_CP013107.1"/>
</dbReference>
<keyword evidence="3" id="KW-1185">Reference proteome</keyword>
<dbReference type="Proteomes" id="UP000182306">
    <property type="component" value="Chromosome"/>
</dbReference>
<protein>
    <submittedName>
        <fullName evidence="1">Uncharacterized protein</fullName>
    </submittedName>
</protein>
<evidence type="ECO:0000313" key="4">
    <source>
        <dbReference type="Proteomes" id="UP000295043"/>
    </source>
</evidence>
<evidence type="ECO:0000313" key="1">
    <source>
        <dbReference type="EMBL" id="APG91009.1"/>
    </source>
</evidence>
<dbReference type="OrthoDB" id="8280368at2"/>
<sequence>MQIETPIALHDVDMLSMVFEELLQDHQTSRDSTAAEGILARLIFTYDLGVRDPVLLKMLAVPFLRQRLSGTQ</sequence>
<dbReference type="KEGG" id="same:SAMCFNEI73_Ch1715"/>
<dbReference type="Proteomes" id="UP000295043">
    <property type="component" value="Unassembled WGS sequence"/>
</dbReference>
<evidence type="ECO:0000313" key="3">
    <source>
        <dbReference type="Proteomes" id="UP000182306"/>
    </source>
</evidence>
<gene>
    <name evidence="2" type="ORF">EV184_10898</name>
    <name evidence="1" type="ORF">SAMCFNEI73_Ch1715</name>
</gene>
<organism evidence="1 3">
    <name type="scientific">Sinorhizobium americanum</name>
    <dbReference type="NCBI Taxonomy" id="194963"/>
    <lineage>
        <taxon>Bacteria</taxon>
        <taxon>Pseudomonadati</taxon>
        <taxon>Pseudomonadota</taxon>
        <taxon>Alphaproteobacteria</taxon>
        <taxon>Hyphomicrobiales</taxon>
        <taxon>Rhizobiaceae</taxon>
        <taxon>Sinorhizobium/Ensifer group</taxon>
        <taxon>Sinorhizobium</taxon>
    </lineage>
</organism>
<name>A0A1L3LLM8_9HYPH</name>
<dbReference type="AlphaFoldDB" id="A0A1L3LLM8"/>